<dbReference type="Proteomes" id="UP001218218">
    <property type="component" value="Unassembled WGS sequence"/>
</dbReference>
<dbReference type="EMBL" id="JARIHO010000058">
    <property type="protein sequence ID" value="KAJ7318378.1"/>
    <property type="molecule type" value="Genomic_DNA"/>
</dbReference>
<evidence type="ECO:0000313" key="2">
    <source>
        <dbReference type="EMBL" id="KAJ7318378.1"/>
    </source>
</evidence>
<proteinExistence type="predicted"/>
<keyword evidence="3" id="KW-1185">Reference proteome</keyword>
<keyword evidence="1" id="KW-0472">Membrane</keyword>
<sequence>MDPTHSSTDVGSTKGGEKFLGARGAFVTKLLGPPGKVVIGQLILQVAAWGFFATIWAKGFISITHFGLPQPSWYKPLQWAITLVSTVLSFFSSYLFSRGLRQAISLDLQKEGMSFNTFISRNEIASRTAILDLKQWNFMIVSIVVVVLTGMQTSGWNSLLLPTASTYNSQVRGLELDLANPLLRPMLASGKIDFCVSNSTRLVGLSVGQSGSGFATVNGDHGFPTSLTLMDNSFNTSTGGILPVAFRDARVDAWFPNTTSIPAALMAPSIGLNNGLVWNWAIIQQVNTTFINTMRGANQGYIAMIVCDGAESYQLILVGSGLYDYINTMVCTLTPQITTVSVLYSYDSNSDSIAVNPPVARISDFGGPAGISAVTTIFNMLFFAQGTDSNVVGGQFSALLANTNDSVDAVLGTAEEYLRGVAEYGGTVGIHHYAILRACLSAENGTFPDGVPSNLSLPITGTLHTQFFGWEPTKSVVWILIPGTIIAGATIFVVLTAVARHARDPARENEFDPSNTMQLVSASAAGGLRDVFTRSQGDNIQAAMDVPIAVGEFEGRERAFIIKHRNM</sequence>
<keyword evidence="1" id="KW-1133">Transmembrane helix</keyword>
<gene>
    <name evidence="2" type="ORF">DFH08DRAFT_819982</name>
</gene>
<reference evidence="2" key="1">
    <citation type="submission" date="2023-03" db="EMBL/GenBank/DDBJ databases">
        <title>Massive genome expansion in bonnet fungi (Mycena s.s.) driven by repeated elements and novel gene families across ecological guilds.</title>
        <authorList>
            <consortium name="Lawrence Berkeley National Laboratory"/>
            <person name="Harder C.B."/>
            <person name="Miyauchi S."/>
            <person name="Viragh M."/>
            <person name="Kuo A."/>
            <person name="Thoen E."/>
            <person name="Andreopoulos B."/>
            <person name="Lu D."/>
            <person name="Skrede I."/>
            <person name="Drula E."/>
            <person name="Henrissat B."/>
            <person name="Morin E."/>
            <person name="Kohler A."/>
            <person name="Barry K."/>
            <person name="LaButti K."/>
            <person name="Morin E."/>
            <person name="Salamov A."/>
            <person name="Lipzen A."/>
            <person name="Mereny Z."/>
            <person name="Hegedus B."/>
            <person name="Baldrian P."/>
            <person name="Stursova M."/>
            <person name="Weitz H."/>
            <person name="Taylor A."/>
            <person name="Grigoriev I.V."/>
            <person name="Nagy L.G."/>
            <person name="Martin F."/>
            <person name="Kauserud H."/>
        </authorList>
    </citation>
    <scope>NUCLEOTIDE SEQUENCE</scope>
    <source>
        <strain evidence="2">CBHHK002</strain>
    </source>
</reference>
<feature type="transmembrane region" description="Helical" evidence="1">
    <location>
        <begin position="37"/>
        <end position="57"/>
    </location>
</feature>
<protein>
    <submittedName>
        <fullName evidence="2">Uncharacterized protein</fullName>
    </submittedName>
</protein>
<feature type="transmembrane region" description="Helical" evidence="1">
    <location>
        <begin position="136"/>
        <end position="156"/>
    </location>
</feature>
<feature type="transmembrane region" description="Helical" evidence="1">
    <location>
        <begin position="77"/>
        <end position="96"/>
    </location>
</feature>
<evidence type="ECO:0000313" key="3">
    <source>
        <dbReference type="Proteomes" id="UP001218218"/>
    </source>
</evidence>
<name>A0AAD6ZDR7_9AGAR</name>
<organism evidence="2 3">
    <name type="scientific">Mycena albidolilacea</name>
    <dbReference type="NCBI Taxonomy" id="1033008"/>
    <lineage>
        <taxon>Eukaryota</taxon>
        <taxon>Fungi</taxon>
        <taxon>Dikarya</taxon>
        <taxon>Basidiomycota</taxon>
        <taxon>Agaricomycotina</taxon>
        <taxon>Agaricomycetes</taxon>
        <taxon>Agaricomycetidae</taxon>
        <taxon>Agaricales</taxon>
        <taxon>Marasmiineae</taxon>
        <taxon>Mycenaceae</taxon>
        <taxon>Mycena</taxon>
    </lineage>
</organism>
<feature type="transmembrane region" description="Helical" evidence="1">
    <location>
        <begin position="476"/>
        <end position="499"/>
    </location>
</feature>
<accession>A0AAD6ZDR7</accession>
<evidence type="ECO:0000256" key="1">
    <source>
        <dbReference type="SAM" id="Phobius"/>
    </source>
</evidence>
<comment type="caution">
    <text evidence="2">The sequence shown here is derived from an EMBL/GenBank/DDBJ whole genome shotgun (WGS) entry which is preliminary data.</text>
</comment>
<dbReference type="AlphaFoldDB" id="A0AAD6ZDR7"/>
<keyword evidence="1" id="KW-0812">Transmembrane</keyword>